<keyword evidence="4" id="KW-1185">Reference proteome</keyword>
<protein>
    <submittedName>
        <fullName evidence="3">Glutathione synthase</fullName>
    </submittedName>
</protein>
<keyword evidence="1" id="KW-0547">Nucleotide-binding</keyword>
<dbReference type="Gene3D" id="3.30.470.20">
    <property type="entry name" value="ATP-grasp fold, B domain"/>
    <property type="match status" value="1"/>
</dbReference>
<dbReference type="PROSITE" id="PS50975">
    <property type="entry name" value="ATP_GRASP"/>
    <property type="match status" value="1"/>
</dbReference>
<dbReference type="GO" id="GO:0018169">
    <property type="term" value="F:ribosomal S6-glutamic acid ligase activity"/>
    <property type="evidence" value="ECO:0007669"/>
    <property type="project" value="TreeGrafter"/>
</dbReference>
<dbReference type="InterPro" id="IPR013815">
    <property type="entry name" value="ATP_grasp_subdomain_1"/>
</dbReference>
<feature type="domain" description="ATP-grasp" evidence="2">
    <location>
        <begin position="74"/>
        <end position="271"/>
    </location>
</feature>
<keyword evidence="1" id="KW-0067">ATP-binding</keyword>
<dbReference type="EMBL" id="JALJRB010000001">
    <property type="protein sequence ID" value="MCJ8499277.1"/>
    <property type="molecule type" value="Genomic_DNA"/>
</dbReference>
<dbReference type="PANTHER" id="PTHR21621">
    <property type="entry name" value="RIBOSOMAL PROTEIN S6 MODIFICATION PROTEIN"/>
    <property type="match status" value="1"/>
</dbReference>
<dbReference type="AlphaFoldDB" id="A0AA41QYD6"/>
<dbReference type="SUPFAM" id="SSF56059">
    <property type="entry name" value="Glutathione synthetase ATP-binding domain-like"/>
    <property type="match status" value="1"/>
</dbReference>
<dbReference type="InterPro" id="IPR013651">
    <property type="entry name" value="ATP-grasp_RimK-type"/>
</dbReference>
<reference evidence="3" key="1">
    <citation type="submission" date="2022-04" db="EMBL/GenBank/DDBJ databases">
        <title>Desulfatitalea alkaliphila sp. nov., a novel anaerobic sulfate-reducing bacterium isolated from terrestrial mud volcano, Taman Peninsula, Russia.</title>
        <authorList>
            <person name="Khomyakova M.A."/>
            <person name="Merkel A.Y."/>
            <person name="Slobodkin A.I."/>
        </authorList>
    </citation>
    <scope>NUCLEOTIDE SEQUENCE</scope>
    <source>
        <strain evidence="3">M08but</strain>
    </source>
</reference>
<dbReference type="InterPro" id="IPR011761">
    <property type="entry name" value="ATP-grasp"/>
</dbReference>
<dbReference type="RefSeq" id="WP_246902463.1">
    <property type="nucleotide sequence ID" value="NZ_JALJRB010000001.1"/>
</dbReference>
<organism evidence="3 4">
    <name type="scientific">Desulfatitalea alkaliphila</name>
    <dbReference type="NCBI Taxonomy" id="2929485"/>
    <lineage>
        <taxon>Bacteria</taxon>
        <taxon>Pseudomonadati</taxon>
        <taxon>Thermodesulfobacteriota</taxon>
        <taxon>Desulfobacteria</taxon>
        <taxon>Desulfobacterales</taxon>
        <taxon>Desulfosarcinaceae</taxon>
        <taxon>Desulfatitalea</taxon>
    </lineage>
</organism>
<proteinExistence type="predicted"/>
<evidence type="ECO:0000259" key="2">
    <source>
        <dbReference type="PROSITE" id="PS50975"/>
    </source>
</evidence>
<gene>
    <name evidence="3" type="ORF">MRX98_01710</name>
</gene>
<dbReference type="Gene3D" id="3.30.1490.20">
    <property type="entry name" value="ATP-grasp fold, A domain"/>
    <property type="match status" value="1"/>
</dbReference>
<dbReference type="GO" id="GO:0009432">
    <property type="term" value="P:SOS response"/>
    <property type="evidence" value="ECO:0007669"/>
    <property type="project" value="TreeGrafter"/>
</dbReference>
<dbReference type="GO" id="GO:0005524">
    <property type="term" value="F:ATP binding"/>
    <property type="evidence" value="ECO:0007669"/>
    <property type="project" value="UniProtKB-UniRule"/>
</dbReference>
<evidence type="ECO:0000313" key="3">
    <source>
        <dbReference type="EMBL" id="MCJ8499277.1"/>
    </source>
</evidence>
<dbReference type="Proteomes" id="UP001165427">
    <property type="component" value="Unassembled WGS sequence"/>
</dbReference>
<name>A0AA41QYD6_9BACT</name>
<dbReference type="GO" id="GO:0005737">
    <property type="term" value="C:cytoplasm"/>
    <property type="evidence" value="ECO:0007669"/>
    <property type="project" value="TreeGrafter"/>
</dbReference>
<accession>A0AA41QYD6</accession>
<dbReference type="GO" id="GO:0046872">
    <property type="term" value="F:metal ion binding"/>
    <property type="evidence" value="ECO:0007669"/>
    <property type="project" value="InterPro"/>
</dbReference>
<evidence type="ECO:0000256" key="1">
    <source>
        <dbReference type="PROSITE-ProRule" id="PRU00409"/>
    </source>
</evidence>
<dbReference type="PANTHER" id="PTHR21621:SF0">
    <property type="entry name" value="BETA-CITRYLGLUTAMATE SYNTHASE B-RELATED"/>
    <property type="match status" value="1"/>
</dbReference>
<dbReference type="Pfam" id="PF08443">
    <property type="entry name" value="RimK"/>
    <property type="match status" value="1"/>
</dbReference>
<sequence length="284" mass="31209">MILSFHPIITADENRLCAGRLPDAADAAAIRRAAAVILPQGCGPELYRLARENGPHLFPNLDVRFDHPGKRGQIALFRQLGIPHPPTRLYGSVAAFRQDGDAIPLPAVIKLDWGGEGRTVFKIDDQQGLAKVLAHLRACEGTGQRGFLLQPYLPHRQRCLRVTVIGHRLVAYWRIQPQPDRFGTSLAQGARIDGAADPHLQAAGVAVVRDFCRRTGLQLAGCDLIFAEHNLAAGRVAPLMLEINYFFGRTGLGGSEAYYQMLAEAVDHWLAEMGLRRRLSGTMN</sequence>
<comment type="caution">
    <text evidence="3">The sequence shown here is derived from an EMBL/GenBank/DDBJ whole genome shotgun (WGS) entry which is preliminary data.</text>
</comment>
<evidence type="ECO:0000313" key="4">
    <source>
        <dbReference type="Proteomes" id="UP001165427"/>
    </source>
</evidence>